<proteinExistence type="predicted"/>
<dbReference type="PROSITE" id="PS50084">
    <property type="entry name" value="KH_TYPE_1"/>
    <property type="match status" value="3"/>
</dbReference>
<accession>A5AKJ4</accession>
<evidence type="ECO:0000259" key="3">
    <source>
        <dbReference type="SMART" id="SM00322"/>
    </source>
</evidence>
<dbReference type="Pfam" id="PF00013">
    <property type="entry name" value="KH_1"/>
    <property type="match status" value="3"/>
</dbReference>
<evidence type="ECO:0000256" key="2">
    <source>
        <dbReference type="PROSITE-ProRule" id="PRU00117"/>
    </source>
</evidence>
<dbReference type="Gene3D" id="3.30.1370.10">
    <property type="entry name" value="K Homology domain, type 1"/>
    <property type="match status" value="1"/>
</dbReference>
<sequence>MHYRSRVFTEGYASAPKYTPHSESSRGVTLRVKPLTWGHGPNFGSPGICVVTSVLFIRTNLPPLERDFLQEVNLLLNLPTASHTAQEDTPKVKLLVDLIFMPYHILFEKLFNTIFHVKKWVNVLQIEGDVLAVKKALVAVSRRLQDCPNVDKTKLIGGRPLEVVPQQSLPDPRVDLFQQRGSVLPPIPSNTISYASGSRPLSINTERISTLDPKTSQQEVIFKILCSNDRVGGVIGKGGTIVKALQNEAGASISVGAPVAECDERLITITASENPESRYSPAQNGVILVFNRSIEAGIEKGLDSGSKGSPVSARLVVPSNQVGCLMGKGGTIISEMRKASGAGIRIIGSDQVPKCASENDQVVQISGEFVNVQDGLYHITGRLRDNLFPSKTLNGAGIRSSSAMNEISPYGRVRDPASFGLHSSVGVSPSFSRHTTLTQSMDHLGLSHSLDHPTSPRLWPSQTVTGVNPRNIKGGIELGSGSKSAIITNTTVEIVIPENVIGSVYGENGNNLARLRKISGAKVTLHEPRPGTSDRIVIISGTPDETQAAQSLLQAFIHTGPKVPDQTRT</sequence>
<dbReference type="CDD" id="cd22459">
    <property type="entry name" value="KH-I_PEPPER_rpt1_like"/>
    <property type="match status" value="1"/>
</dbReference>
<keyword evidence="1" id="KW-0677">Repeat</keyword>
<dbReference type="InterPro" id="IPR004088">
    <property type="entry name" value="KH_dom_type_1"/>
</dbReference>
<dbReference type="ExpressionAtlas" id="A5AKJ4">
    <property type="expression patterns" value="baseline and differential"/>
</dbReference>
<dbReference type="InterPro" id="IPR036612">
    <property type="entry name" value="KH_dom_type_1_sf"/>
</dbReference>
<feature type="domain" description="K Homology" evidence="3">
    <location>
        <begin position="488"/>
        <end position="558"/>
    </location>
</feature>
<name>A5AKJ4_VITVI</name>
<dbReference type="EMBL" id="AM428859">
    <property type="protein sequence ID" value="CAN69138.1"/>
    <property type="molecule type" value="Genomic_DNA"/>
</dbReference>
<dbReference type="AlphaFoldDB" id="A5AKJ4"/>
<organism evidence="4">
    <name type="scientific">Vitis vinifera</name>
    <name type="common">Grape</name>
    <dbReference type="NCBI Taxonomy" id="29760"/>
    <lineage>
        <taxon>Eukaryota</taxon>
        <taxon>Viridiplantae</taxon>
        <taxon>Streptophyta</taxon>
        <taxon>Embryophyta</taxon>
        <taxon>Tracheophyta</taxon>
        <taxon>Spermatophyta</taxon>
        <taxon>Magnoliopsida</taxon>
        <taxon>eudicotyledons</taxon>
        <taxon>Gunneridae</taxon>
        <taxon>Pentapetalae</taxon>
        <taxon>rosids</taxon>
        <taxon>Vitales</taxon>
        <taxon>Vitaceae</taxon>
        <taxon>Viteae</taxon>
        <taxon>Vitis</taxon>
    </lineage>
</organism>
<dbReference type="CDD" id="cd22462">
    <property type="entry name" value="KH-I_HEN4_like_rpt5"/>
    <property type="match status" value="1"/>
</dbReference>
<evidence type="ECO:0000313" key="4">
    <source>
        <dbReference type="EMBL" id="CAN69138.1"/>
    </source>
</evidence>
<dbReference type="GO" id="GO:0003723">
    <property type="term" value="F:RNA binding"/>
    <property type="evidence" value="ECO:0007669"/>
    <property type="project" value="UniProtKB-UniRule"/>
</dbReference>
<reference evidence="4" key="1">
    <citation type="journal article" date="2007" name="PLoS ONE">
        <title>The first genome sequence of an elite grapevine cultivar (Pinot noir Vitis vinifera L.): coping with a highly heterozygous genome.</title>
        <authorList>
            <person name="Velasco R."/>
            <person name="Zharkikh A."/>
            <person name="Troggio M."/>
            <person name="Cartwright D.A."/>
            <person name="Cestaro A."/>
            <person name="Pruss D."/>
            <person name="Pindo M."/>
            <person name="FitzGerald L.M."/>
            <person name="Vezzulli S."/>
            <person name="Reid J."/>
            <person name="Malacarne G."/>
            <person name="Iliev D."/>
            <person name="Coppola G."/>
            <person name="Wardell B."/>
            <person name="Micheletti D."/>
            <person name="Macalma T."/>
            <person name="Facci M."/>
            <person name="Mitchell J.T."/>
            <person name="Perazzolli M."/>
            <person name="Eldredge G."/>
            <person name="Gatto P."/>
            <person name="Oyzerski R."/>
            <person name="Moretto M."/>
            <person name="Gutin N."/>
            <person name="Stefanini M."/>
            <person name="Chen Y."/>
            <person name="Segala C."/>
            <person name="Davenport C."/>
            <person name="Dematte L."/>
            <person name="Mraz A."/>
            <person name="Battilana J."/>
            <person name="Stormo K."/>
            <person name="Costa F."/>
            <person name="Tao Q."/>
            <person name="Si-Ammour A."/>
            <person name="Harkins T."/>
            <person name="Lackey A."/>
            <person name="Perbost C."/>
            <person name="Taillon B."/>
            <person name="Stella A."/>
            <person name="Solovyev V."/>
            <person name="Fawcett J.A."/>
            <person name="Sterck L."/>
            <person name="Vandepoele K."/>
            <person name="Grando S.M."/>
            <person name="Toppo S."/>
            <person name="Moser C."/>
            <person name="Lanchbury J."/>
            <person name="Bogden R."/>
            <person name="Skolnick M."/>
            <person name="Sgaramella V."/>
            <person name="Bhatnagar S.K."/>
            <person name="Fontana P."/>
            <person name="Gutin A."/>
            <person name="Van de Peer Y."/>
            <person name="Salamini F."/>
            <person name="Viola R."/>
        </authorList>
    </citation>
    <scope>NUCLEOTIDE SEQUENCE</scope>
</reference>
<gene>
    <name evidence="4" type="ORF">VITISV_022038</name>
</gene>
<feature type="domain" description="K Homology" evidence="3">
    <location>
        <begin position="218"/>
        <end position="291"/>
    </location>
</feature>
<dbReference type="SMART" id="SM00322">
    <property type="entry name" value="KH"/>
    <property type="match status" value="3"/>
</dbReference>
<feature type="domain" description="K Homology" evidence="3">
    <location>
        <begin position="309"/>
        <end position="384"/>
    </location>
</feature>
<dbReference type="PANTHER" id="PTHR10288">
    <property type="entry name" value="KH DOMAIN CONTAINING RNA BINDING PROTEIN"/>
    <property type="match status" value="1"/>
</dbReference>
<dbReference type="SUPFAM" id="SSF54791">
    <property type="entry name" value="Eukaryotic type KH-domain (KH-domain type I)"/>
    <property type="match status" value="3"/>
</dbReference>
<dbReference type="CDD" id="cd22460">
    <property type="entry name" value="KH-I_PEPPER_rpt2_like"/>
    <property type="match status" value="1"/>
</dbReference>
<protein>
    <recommendedName>
        <fullName evidence="3">K Homology domain-containing protein</fullName>
    </recommendedName>
</protein>
<keyword evidence="2" id="KW-0694">RNA-binding</keyword>
<dbReference type="Gene3D" id="3.30.310.210">
    <property type="match status" value="1"/>
</dbReference>
<evidence type="ECO:0000256" key="1">
    <source>
        <dbReference type="ARBA" id="ARBA00022737"/>
    </source>
</evidence>
<dbReference type="InterPro" id="IPR004087">
    <property type="entry name" value="KH_dom"/>
</dbReference>